<keyword evidence="12 14" id="KW-0472">Membrane</keyword>
<feature type="non-terminal residue" evidence="16">
    <location>
        <position position="188"/>
    </location>
</feature>
<evidence type="ECO:0000256" key="10">
    <source>
        <dbReference type="ARBA" id="ARBA00022842"/>
    </source>
</evidence>
<keyword evidence="9" id="KW-0479">Metal-binding</keyword>
<evidence type="ECO:0000256" key="7">
    <source>
        <dbReference type="ARBA" id="ARBA00022679"/>
    </source>
</evidence>
<keyword evidence="6" id="KW-0328">Glycosyltransferase</keyword>
<evidence type="ECO:0000256" key="5">
    <source>
        <dbReference type="ARBA" id="ARBA00010810"/>
    </source>
</evidence>
<dbReference type="UniPathway" id="UPA00378"/>
<accession>A0A383DJG3</accession>
<reference evidence="16" key="1">
    <citation type="submission" date="2018-05" db="EMBL/GenBank/DDBJ databases">
        <authorList>
            <person name="Lanie J.A."/>
            <person name="Ng W.-L."/>
            <person name="Kazmierczak K.M."/>
            <person name="Andrzejewski T.M."/>
            <person name="Davidsen T.M."/>
            <person name="Wayne K.J."/>
            <person name="Tettelin H."/>
            <person name="Glass J.I."/>
            <person name="Rusch D."/>
            <person name="Podicherti R."/>
            <person name="Tsui H.-C.T."/>
            <person name="Winkler M.E."/>
        </authorList>
    </citation>
    <scope>NUCLEOTIDE SEQUENCE</scope>
</reference>
<comment type="pathway">
    <text evidence="4">Protein modification; protein glycosylation.</text>
</comment>
<dbReference type="Pfam" id="PF02516">
    <property type="entry name" value="STT3"/>
    <property type="match status" value="1"/>
</dbReference>
<evidence type="ECO:0000256" key="6">
    <source>
        <dbReference type="ARBA" id="ARBA00022676"/>
    </source>
</evidence>
<keyword evidence="10" id="KW-0460">Magnesium</keyword>
<comment type="cofactor">
    <cofactor evidence="2">
        <name>Mg(2+)</name>
        <dbReference type="ChEBI" id="CHEBI:18420"/>
    </cofactor>
</comment>
<organism evidence="16">
    <name type="scientific">marine metagenome</name>
    <dbReference type="NCBI Taxonomy" id="408172"/>
    <lineage>
        <taxon>unclassified sequences</taxon>
        <taxon>metagenomes</taxon>
        <taxon>ecological metagenomes</taxon>
    </lineage>
</organism>
<feature type="domain" description="Oligosaccharyl transferase STT3 N-terminal" evidence="15">
    <location>
        <begin position="48"/>
        <end position="188"/>
    </location>
</feature>
<dbReference type="PANTHER" id="PTHR13872:SF1">
    <property type="entry name" value="DOLICHYL-DIPHOSPHOOLIGOSACCHARIDE--PROTEIN GLYCOSYLTRANSFERASE SUBUNIT STT3B"/>
    <property type="match status" value="1"/>
</dbReference>
<protein>
    <recommendedName>
        <fullName evidence="15">Oligosaccharyl transferase STT3 N-terminal domain-containing protein</fullName>
    </recommendedName>
</protein>
<comment type="cofactor">
    <cofactor evidence="1">
        <name>Mn(2+)</name>
        <dbReference type="ChEBI" id="CHEBI:29035"/>
    </cofactor>
</comment>
<comment type="subcellular location">
    <subcellularLocation>
        <location evidence="3">Endomembrane system</location>
        <topology evidence="3">Multi-pass membrane protein</topology>
    </subcellularLocation>
</comment>
<dbReference type="GO" id="GO:0004576">
    <property type="term" value="F:oligosaccharyl transferase activity"/>
    <property type="evidence" value="ECO:0007669"/>
    <property type="project" value="InterPro"/>
</dbReference>
<name>A0A383DJG3_9ZZZZ</name>
<proteinExistence type="inferred from homology"/>
<evidence type="ECO:0000256" key="2">
    <source>
        <dbReference type="ARBA" id="ARBA00001946"/>
    </source>
</evidence>
<evidence type="ECO:0000256" key="9">
    <source>
        <dbReference type="ARBA" id="ARBA00022723"/>
    </source>
</evidence>
<evidence type="ECO:0000256" key="3">
    <source>
        <dbReference type="ARBA" id="ARBA00004127"/>
    </source>
</evidence>
<keyword evidence="7" id="KW-0808">Transferase</keyword>
<keyword evidence="11 14" id="KW-1133">Transmembrane helix</keyword>
<dbReference type="PANTHER" id="PTHR13872">
    <property type="entry name" value="DOLICHYL-DIPHOSPHOOLIGOSACCHARIDE--PROTEIN GLYCOSYLTRANSFERASE SUBUNIT"/>
    <property type="match status" value="1"/>
</dbReference>
<evidence type="ECO:0000256" key="11">
    <source>
        <dbReference type="ARBA" id="ARBA00022989"/>
    </source>
</evidence>
<dbReference type="InterPro" id="IPR048307">
    <property type="entry name" value="STT3_N"/>
</dbReference>
<dbReference type="AlphaFoldDB" id="A0A383DJG3"/>
<evidence type="ECO:0000259" key="15">
    <source>
        <dbReference type="Pfam" id="PF02516"/>
    </source>
</evidence>
<evidence type="ECO:0000256" key="13">
    <source>
        <dbReference type="ARBA" id="ARBA00023211"/>
    </source>
</evidence>
<keyword evidence="13" id="KW-0464">Manganese</keyword>
<comment type="similarity">
    <text evidence="5">Belongs to the STT3 family.</text>
</comment>
<evidence type="ECO:0000256" key="14">
    <source>
        <dbReference type="SAM" id="Phobius"/>
    </source>
</evidence>
<feature type="transmembrane region" description="Helical" evidence="14">
    <location>
        <begin position="112"/>
        <end position="135"/>
    </location>
</feature>
<evidence type="ECO:0000313" key="16">
    <source>
        <dbReference type="EMBL" id="SVE44469.1"/>
    </source>
</evidence>
<evidence type="ECO:0000256" key="1">
    <source>
        <dbReference type="ARBA" id="ARBA00001936"/>
    </source>
</evidence>
<feature type="transmembrane region" description="Helical" evidence="14">
    <location>
        <begin position="141"/>
        <end position="159"/>
    </location>
</feature>
<feature type="transmembrane region" description="Helical" evidence="14">
    <location>
        <begin position="20"/>
        <end position="37"/>
    </location>
</feature>
<evidence type="ECO:0000256" key="4">
    <source>
        <dbReference type="ARBA" id="ARBA00004922"/>
    </source>
</evidence>
<evidence type="ECO:0000256" key="12">
    <source>
        <dbReference type="ARBA" id="ARBA00023136"/>
    </source>
</evidence>
<dbReference type="GO" id="GO:0012505">
    <property type="term" value="C:endomembrane system"/>
    <property type="evidence" value="ECO:0007669"/>
    <property type="project" value="UniProtKB-SubCell"/>
</dbReference>
<keyword evidence="8 14" id="KW-0812">Transmembrane</keyword>
<dbReference type="InterPro" id="IPR003674">
    <property type="entry name" value="Oligo_trans_STT3"/>
</dbReference>
<dbReference type="GO" id="GO:0016020">
    <property type="term" value="C:membrane"/>
    <property type="evidence" value="ECO:0007669"/>
    <property type="project" value="InterPro"/>
</dbReference>
<gene>
    <name evidence="16" type="ORF">METZ01_LOCUS497323</name>
</gene>
<feature type="transmembrane region" description="Helical" evidence="14">
    <location>
        <begin position="171"/>
        <end position="187"/>
    </location>
</feature>
<dbReference type="GO" id="GO:0046872">
    <property type="term" value="F:metal ion binding"/>
    <property type="evidence" value="ECO:0007669"/>
    <property type="project" value="UniProtKB-KW"/>
</dbReference>
<evidence type="ECO:0000256" key="8">
    <source>
        <dbReference type="ARBA" id="ARBA00022692"/>
    </source>
</evidence>
<dbReference type="EMBL" id="UINC01217738">
    <property type="protein sequence ID" value="SVE44469.1"/>
    <property type="molecule type" value="Genomic_DNA"/>
</dbReference>
<sequence>MLQLDKGLVKVEKQSHYVRYLLIIGILALSFSLSSMIRMQPLEYGFELNEFDPFFNYRATQFMVENGLPAYLEWRDDLSWHPYGRDVSTTSQVMLHATTATLYQVFGMGSSLYDFTILFPVVIGSLTAVVIFALVRTIGGTTAGILASLFFAISPIIIMRGSIGWFKSEPLGLFYGLLAVYLLISGIK</sequence>